<feature type="region of interest" description="Disordered" evidence="1">
    <location>
        <begin position="1"/>
        <end position="100"/>
    </location>
</feature>
<dbReference type="NCBIfam" id="NF006608">
    <property type="entry name" value="PRK09169.1-2"/>
    <property type="match status" value="1"/>
</dbReference>
<dbReference type="KEGG" id="rso:RSc3401"/>
<evidence type="ECO:0000313" key="2">
    <source>
        <dbReference type="EMBL" id="CAD16898.2"/>
    </source>
</evidence>
<dbReference type="NCBIfam" id="NF041399">
    <property type="entry name" value="XopAD"/>
    <property type="match status" value="1"/>
</dbReference>
<dbReference type="Proteomes" id="UP000001436">
    <property type="component" value="Chromosome"/>
</dbReference>
<dbReference type="GO" id="GO:0015969">
    <property type="term" value="P:guanosine tetraphosphate metabolic process"/>
    <property type="evidence" value="ECO:0007669"/>
    <property type="project" value="InterPro"/>
</dbReference>
<proteinExistence type="predicted"/>
<dbReference type="EMBL" id="AL646052">
    <property type="protein sequence ID" value="CAD16898.2"/>
    <property type="molecule type" value="Genomic_DNA"/>
</dbReference>
<evidence type="ECO:0000313" key="3">
    <source>
        <dbReference type="Proteomes" id="UP000001436"/>
    </source>
</evidence>
<dbReference type="eggNOG" id="COG2733">
    <property type="taxonomic scope" value="Bacteria"/>
</dbReference>
<sequence length="2417" mass="264902">MRAASPGAPCPSRPWPTHRKAPQLPVWPAGTASHSHASPSGKRPLSHESAGRHPVSTNAKRAGTMKFDPNYRHRPPLHLVNAGRGHAPAPSKPQGHRAPRARALDLPRPARAPAGVAQQDRASPSAVEGALSKALNYPERDLDREAAMQLDIQREEQQYELWCKSGLGFPERCLDMARDNVLAERNGHGRALVFLMPDSDAEANIDLLGHYLAKLGDGGPGRVDPALRDGIRACAELCAGYLVHTSWFEGAPVATYAHLANKLSKFPDRAACMEGLAWIARQVLLARHLYRLGDRQATTLVGGLAKNTRSEACRDAILRLTGGLLGDNAMRGRLNAIQVPMLLNALSKWPTHDEAKSFVLQLADLMAPPSELLHALDGQGVANSLNALSKWPGEARAEKLALRLAKRLVADPDLLLSMREQEVTNSLNALSKWAHREEAKQAMLRLAARLADEPQLRRAVQPQGVANALNALSKLSEEPQAKQTVLLLADRIATEPRLLQALEAQGVANALNALSKWPGETRAFRAAHLLTERLAADPPLRRALKVQEFKCTLNALSKWPREDAMKHVALQLASRIPAEPGLLPALGAQDIANVLNALCKWPGAEGAKRTVLLLARRLEMEPQLRSALSALELANSLGALAKWPGEAQMGRTAMQLAERLMAEPKLRQALEAQGVANVLNALSWWSHQDTAKLVAMQLADRVAAEPELLKAMDHQQLANTLSALSRWPDEQRAGHAARALVAHLTAEPAGRWRDLDARHTSNALFALSKWSDENWATQVVLQLAERIATEPALLDDADAQGVSDALCALSKWPGEDSARLATRELAGRLLADTALQAAHDAQRLANTLNALAKWQREPEAMRAFWQLSTLPGRASHPWRAFNIVDMAQIGNAFARLVQDEGEDFERARTVLQRLAIHLELHPECFECSGSGHIGVLFKSFASLRMQRELRPLGTPALNRVMTLCRETQLRDEPLETVGNLCLGLLPLARSPELARHRVPALKVFESLQPVVARKIDSYLRHGVRASAGSALRVMDGQEACGTRGPALTFYQILKAYALVVRQWKPRYIQGDRQAVQARQATLKQWVDATLARTRGVIESDLQEMSWNLIAQIEAGDNVLNALDLRIGRELTAITQRHPPTRFDLAGARTRMRTEPGKVRPVKAGVGATRHVTVDLQGRELKVDGGAEQPYSFYARLTGQPLVEVQLPGALSTFMLARTFQYQGEPWRFDLFGGSRLTRGRMRQVKAILANNPPLASVLPAMRYADSAPGSAFMTLTHKLAPQREDWSRMQRALLEMVPPDHVVEGSLRVGWFEDVKVPGTPHPFRLKGPDGTRIALCPDDGCGFMKWEVAMRIPVVREHVEAWQAVRAKRATPAQQERVAGQEPGANAMPPQALMHYPRDEAVLAEAHDVMQRRLDRLRAQVQGPGTNVQNAQAPALSPDAVDLLALYQMTIGGGYEGRRIRAVPSADDKLYLPTIPMDGFARPAGDLLVGKPPYDKENLLPIAAERVGTAAKGDATAHFLDQCFAIQYSYTGFDDDSGPAADMLHSKGMLIIPPPGYWSSAHDGMDLACSREDLKVLSRWKQGRDRAGLPDTMLSTGSLRVKDILMPGRLGALPIPELRKRNMDTDGDDAFVYAGYPKLAAHIRQVMEERGGRRKTEYAFKPPKTASPAFDEQGQYQAGRAREILAVQRGGQLVGAASNAATRFLSQPDALREAMARDMMFGTYDGVDRRLRNGLRARIGGSADAPALGELLALAHQGIGRAHLPLAREVALLLHTLTTQLGAAGARPAPPISAELTQRFGALAEAWTAAPDTHARIHAILDHYPVCRLSHEQFPNGQPGYLEGEPELTIRNLFTLAVKVGTDALKSDTGTNLFSTLIEQCAVIERTYHDRVRQVPHTKQTAREFRDGRFDPARAAAALERMPTLAAGVMQDAVGALQQAGLLASPPAPAERVRTVSPSDIKRTAATLNDQAHAASARITSLLQANLHGWAGPGAGAVRLAGLKHAVKSAGSLEDKLGYLIAGKQLDLPEAVSQVNDALRYSIVLPSPTFVPASRRILAGLEEHGHAMTERTNHFARRGSAFRALSVTLRDPSDGLLWEVQFHTEQTFELKERYHDLYKQAQRARHQGASFDALRTLLQPAWKDFNAVPMPAGCDEIDDWQQEPAQAAVPGPQPGPDGQGAQRTIAPYLLPLARRLGAQARRIETLVSPKVQTVLRTCGGKLREDQPGDWRNFLFKKERSIARKIALRQRAGQLTPETAAAGVRDSLRYEVVLPAEGFGKTVTAILKMLGKQGLRTMRMKNAFVQPDTTYAGLNVNLRLAVGNLPGDFEIQFHTAQSLSIKLRGHKDYEKLRELPSANTHDEHDEAGADFAAERERLLKKMRDAAARVERPQGIETLIPFDHYRDAQPSGTSRRTG</sequence>
<keyword evidence="3" id="KW-1185">Reference proteome</keyword>
<name>Q8XTZ4_RALN1</name>
<protein>
    <submittedName>
        <fullName evidence="2">Probable type III effector protein (Skwp 1)</fullName>
    </submittedName>
</protein>
<dbReference type="InterPro" id="IPR007685">
    <property type="entry name" value="RelA_SpoT"/>
</dbReference>
<dbReference type="STRING" id="267608.RSc3401"/>
<accession>Q8XTZ4</accession>
<dbReference type="CDD" id="cd05399">
    <property type="entry name" value="NT_Rel-Spo_like"/>
    <property type="match status" value="1"/>
</dbReference>
<dbReference type="SUPFAM" id="SSF48371">
    <property type="entry name" value="ARM repeat"/>
    <property type="match status" value="1"/>
</dbReference>
<organism evidence="2 3">
    <name type="scientific">Ralstonia nicotianae (strain ATCC BAA-1114 / GMI1000)</name>
    <name type="common">Ralstonia solanacearum</name>
    <dbReference type="NCBI Taxonomy" id="267608"/>
    <lineage>
        <taxon>Bacteria</taxon>
        <taxon>Pseudomonadati</taxon>
        <taxon>Pseudomonadota</taxon>
        <taxon>Betaproteobacteria</taxon>
        <taxon>Burkholderiales</taxon>
        <taxon>Burkholderiaceae</taxon>
        <taxon>Ralstonia</taxon>
        <taxon>Ralstonia solanacearum species complex</taxon>
    </lineage>
</organism>
<dbReference type="HOGENOM" id="CLU_000571_1_0_4"/>
<reference evidence="2 3" key="1">
    <citation type="journal article" date="2002" name="Nature">
        <title>Genome sequence of the plant pathogen Ralstonia solanacearum.</title>
        <authorList>
            <person name="Salanoubat M."/>
            <person name="Genin S."/>
            <person name="Artiguenave F."/>
            <person name="Gouzy J."/>
            <person name="Mangenot S."/>
            <person name="Arlat M."/>
            <person name="Billault A."/>
            <person name="Brottier P."/>
            <person name="Camus J.C."/>
            <person name="Cattolico L."/>
            <person name="Chandler M."/>
            <person name="Choisne N."/>
            <person name="Claudel-Renard C."/>
            <person name="Cunnac S."/>
            <person name="Demange N."/>
            <person name="Gaspin C."/>
            <person name="Lavie M."/>
            <person name="Moisan A."/>
            <person name="Robert C."/>
            <person name="Saurin W."/>
            <person name="Schiex T."/>
            <person name="Siguier P."/>
            <person name="Thebault P."/>
            <person name="Whalen M."/>
            <person name="Wincker P."/>
            <person name="Levy M."/>
            <person name="Weissenbach J."/>
            <person name="Boucher C.A."/>
        </authorList>
    </citation>
    <scope>NUCLEOTIDE SEQUENCE [LARGE SCALE GENOMIC DNA]</scope>
    <source>
        <strain evidence="3">ATCC BAA-1114 / GMI1000</strain>
    </source>
</reference>
<gene>
    <name evidence="2" type="ordered locus">RSc3401</name>
</gene>
<dbReference type="InterPro" id="IPR016024">
    <property type="entry name" value="ARM-type_fold"/>
</dbReference>
<dbReference type="PHI-base" id="PHI:10840"/>
<evidence type="ECO:0000256" key="1">
    <source>
        <dbReference type="SAM" id="MobiDB-lite"/>
    </source>
</evidence>
<dbReference type="EnsemblBacteria" id="CAD16898">
    <property type="protein sequence ID" value="CAD16898"/>
    <property type="gene ID" value="RSc3401"/>
</dbReference>